<sequence>MYTTENSLLLPWLSRVAC</sequence>
<evidence type="ECO:0000313" key="1">
    <source>
        <dbReference type="EMBL" id="JAD39904.1"/>
    </source>
</evidence>
<proteinExistence type="predicted"/>
<reference evidence="1" key="1">
    <citation type="submission" date="2014-09" db="EMBL/GenBank/DDBJ databases">
        <authorList>
            <person name="Magalhaes I.L.F."/>
            <person name="Oliveira U."/>
            <person name="Santos F.R."/>
            <person name="Vidigal T.H.D.A."/>
            <person name="Brescovit A.D."/>
            <person name="Santos A.J."/>
        </authorList>
    </citation>
    <scope>NUCLEOTIDE SEQUENCE</scope>
    <source>
        <tissue evidence="1">Shoot tissue taken approximately 20 cm above the soil surface</tissue>
    </source>
</reference>
<protein>
    <submittedName>
        <fullName evidence="1">Uncharacterized protein</fullName>
    </submittedName>
</protein>
<dbReference type="AlphaFoldDB" id="A0A0A8ZKG2"/>
<accession>A0A0A8ZKG2</accession>
<reference evidence="1" key="2">
    <citation type="journal article" date="2015" name="Data Brief">
        <title>Shoot transcriptome of the giant reed, Arundo donax.</title>
        <authorList>
            <person name="Barrero R.A."/>
            <person name="Guerrero F.D."/>
            <person name="Moolhuijzen P."/>
            <person name="Goolsby J.A."/>
            <person name="Tidwell J."/>
            <person name="Bellgard S.E."/>
            <person name="Bellgard M.I."/>
        </authorList>
    </citation>
    <scope>NUCLEOTIDE SEQUENCE</scope>
    <source>
        <tissue evidence="1">Shoot tissue taken approximately 20 cm above the soil surface</tissue>
    </source>
</reference>
<organism evidence="1">
    <name type="scientific">Arundo donax</name>
    <name type="common">Giant reed</name>
    <name type="synonym">Donax arundinaceus</name>
    <dbReference type="NCBI Taxonomy" id="35708"/>
    <lineage>
        <taxon>Eukaryota</taxon>
        <taxon>Viridiplantae</taxon>
        <taxon>Streptophyta</taxon>
        <taxon>Embryophyta</taxon>
        <taxon>Tracheophyta</taxon>
        <taxon>Spermatophyta</taxon>
        <taxon>Magnoliopsida</taxon>
        <taxon>Liliopsida</taxon>
        <taxon>Poales</taxon>
        <taxon>Poaceae</taxon>
        <taxon>PACMAD clade</taxon>
        <taxon>Arundinoideae</taxon>
        <taxon>Arundineae</taxon>
        <taxon>Arundo</taxon>
    </lineage>
</organism>
<name>A0A0A8ZKG2_ARUDO</name>
<dbReference type="EMBL" id="GBRH01257991">
    <property type="protein sequence ID" value="JAD39904.1"/>
    <property type="molecule type" value="Transcribed_RNA"/>
</dbReference>